<feature type="transmembrane region" description="Helical" evidence="2">
    <location>
        <begin position="259"/>
        <end position="278"/>
    </location>
</feature>
<evidence type="ECO:0000313" key="4">
    <source>
        <dbReference type="Proteomes" id="UP001149813"/>
    </source>
</evidence>
<dbReference type="OrthoDB" id="5592846at2759"/>
<keyword evidence="2" id="KW-1133">Transmembrane helix</keyword>
<keyword evidence="2" id="KW-0812">Transmembrane</keyword>
<feature type="transmembrane region" description="Helical" evidence="2">
    <location>
        <begin position="218"/>
        <end position="239"/>
    </location>
</feature>
<dbReference type="GO" id="GO:0004930">
    <property type="term" value="F:G protein-coupled receptor activity"/>
    <property type="evidence" value="ECO:0007669"/>
    <property type="project" value="InterPro"/>
</dbReference>
<feature type="transmembrane region" description="Helical" evidence="2">
    <location>
        <begin position="66"/>
        <end position="82"/>
    </location>
</feature>
<keyword evidence="2" id="KW-0472">Membrane</keyword>
<accession>A0A9W7Y4X7</accession>
<comment type="caution">
    <text evidence="3">The sequence shown here is derived from an EMBL/GenBank/DDBJ whole genome shotgun (WGS) entry which is preliminary data.</text>
</comment>
<dbReference type="GO" id="GO:0016020">
    <property type="term" value="C:membrane"/>
    <property type="evidence" value="ECO:0007669"/>
    <property type="project" value="UniProtKB-SubCell"/>
</dbReference>
<protein>
    <recommendedName>
        <fullName evidence="5">G-protein coupled receptors family 3 profile domain-containing protein</fullName>
    </recommendedName>
</protein>
<dbReference type="Proteomes" id="UP001149813">
    <property type="component" value="Unassembled WGS sequence"/>
</dbReference>
<feature type="transmembrane region" description="Helical" evidence="2">
    <location>
        <begin position="140"/>
        <end position="163"/>
    </location>
</feature>
<evidence type="ECO:0000256" key="2">
    <source>
        <dbReference type="SAM" id="Phobius"/>
    </source>
</evidence>
<reference evidence="3" key="1">
    <citation type="submission" date="2022-07" db="EMBL/GenBank/DDBJ databases">
        <title>Phylogenomic reconstructions and comparative analyses of Kickxellomycotina fungi.</title>
        <authorList>
            <person name="Reynolds N.K."/>
            <person name="Stajich J.E."/>
            <person name="Barry K."/>
            <person name="Grigoriev I.V."/>
            <person name="Crous P."/>
            <person name="Smith M.E."/>
        </authorList>
    </citation>
    <scope>NUCLEOTIDE SEQUENCE</scope>
    <source>
        <strain evidence="3">NBRC 32514</strain>
    </source>
</reference>
<feature type="region of interest" description="Disordered" evidence="1">
    <location>
        <begin position="367"/>
        <end position="401"/>
    </location>
</feature>
<feature type="transmembrane region" description="Helical" evidence="2">
    <location>
        <begin position="102"/>
        <end position="128"/>
    </location>
</feature>
<evidence type="ECO:0000256" key="1">
    <source>
        <dbReference type="SAM" id="MobiDB-lite"/>
    </source>
</evidence>
<feature type="transmembrane region" description="Helical" evidence="2">
    <location>
        <begin position="186"/>
        <end position="206"/>
    </location>
</feature>
<keyword evidence="4" id="KW-1185">Reference proteome</keyword>
<proteinExistence type="predicted"/>
<dbReference type="AlphaFoldDB" id="A0A9W7Y4X7"/>
<feature type="transmembrane region" description="Helical" evidence="2">
    <location>
        <begin position="32"/>
        <end position="54"/>
    </location>
</feature>
<evidence type="ECO:0000313" key="3">
    <source>
        <dbReference type="EMBL" id="KAJ1723917.1"/>
    </source>
</evidence>
<evidence type="ECO:0008006" key="5">
    <source>
        <dbReference type="Google" id="ProtNLM"/>
    </source>
</evidence>
<organism evidence="3 4">
    <name type="scientific">Coemansia erecta</name>
    <dbReference type="NCBI Taxonomy" id="147472"/>
    <lineage>
        <taxon>Eukaryota</taxon>
        <taxon>Fungi</taxon>
        <taxon>Fungi incertae sedis</taxon>
        <taxon>Zoopagomycota</taxon>
        <taxon>Kickxellomycotina</taxon>
        <taxon>Kickxellomycetes</taxon>
        <taxon>Kickxellales</taxon>
        <taxon>Kickxellaceae</taxon>
        <taxon>Coemansia</taxon>
    </lineage>
</organism>
<dbReference type="EMBL" id="JANBOJ010000048">
    <property type="protein sequence ID" value="KAJ1723917.1"/>
    <property type="molecule type" value="Genomic_DNA"/>
</dbReference>
<sequence>MTFPDPAFEQQRVAYALQYMGEKLDPRTKADVAVVAVLSAVYFIDFIAVLFTLLNRRYAPIRAKSPILMALLFLASVFWCIGDEMANGHLPLAGSTLTDCRGWAILVRVLFGICLMCAVFAIRSYALYYVFKLNRPTRGLGFFIPIALYAGCIIVFLVVAMALKPSNSATYVPAVDLCSLAKPLKISIYVFIWLTWVFVAIIYFLIRNIKSSFNESREMAVACFILLIVLLFNSLVQFIHPNFPFYRGYRIASTVLDHVAANSIWWSIMGAPIFNCIFNRERYLDRWTTKLRQDGLHRAYDIKPLNSSLSNMNGLSGVQNSSFMYSSSDGHGFFYNNESDGMWQGEDGLKLTFYEDGQFLMVDRDDTEKKHTATSNAKKISWTPAPDAKDELGDPYGRRIV</sequence>
<gene>
    <name evidence="3" type="ORF">LPJ53_001770</name>
</gene>
<name>A0A9W7Y4X7_9FUNG</name>